<evidence type="ECO:0000313" key="4">
    <source>
        <dbReference type="EMBL" id="QDU68565.1"/>
    </source>
</evidence>
<evidence type="ECO:0000256" key="3">
    <source>
        <dbReference type="SAM" id="SignalP"/>
    </source>
</evidence>
<reference evidence="4 5" key="1">
    <citation type="submission" date="2019-02" db="EMBL/GenBank/DDBJ databases">
        <title>Deep-cultivation of Planctomycetes and their phenomic and genomic characterization uncovers novel biology.</title>
        <authorList>
            <person name="Wiegand S."/>
            <person name="Jogler M."/>
            <person name="Boedeker C."/>
            <person name="Pinto D."/>
            <person name="Vollmers J."/>
            <person name="Rivas-Marin E."/>
            <person name="Kohn T."/>
            <person name="Peeters S.H."/>
            <person name="Heuer A."/>
            <person name="Rast P."/>
            <person name="Oberbeckmann S."/>
            <person name="Bunk B."/>
            <person name="Jeske O."/>
            <person name="Meyerdierks A."/>
            <person name="Storesund J.E."/>
            <person name="Kallscheuer N."/>
            <person name="Luecker S."/>
            <person name="Lage O.M."/>
            <person name="Pohl T."/>
            <person name="Merkel B.J."/>
            <person name="Hornburger P."/>
            <person name="Mueller R.-W."/>
            <person name="Bruemmer F."/>
            <person name="Labrenz M."/>
            <person name="Spormann A.M."/>
            <person name="Op den Camp H."/>
            <person name="Overmann J."/>
            <person name="Amann R."/>
            <person name="Jetten M.S.M."/>
            <person name="Mascher T."/>
            <person name="Medema M.H."/>
            <person name="Devos D.P."/>
            <person name="Kaster A.-K."/>
            <person name="Ovreas L."/>
            <person name="Rohde M."/>
            <person name="Galperin M.Y."/>
            <person name="Jogler C."/>
        </authorList>
    </citation>
    <scope>NUCLEOTIDE SEQUENCE [LARGE SCALE GENOMIC DNA]</scope>
    <source>
        <strain evidence="4 5">Pla133</strain>
    </source>
</reference>
<feature type="coiled-coil region" evidence="1">
    <location>
        <begin position="146"/>
        <end position="221"/>
    </location>
</feature>
<sequence length="441" mass="49425" precursor="true">MVRSEARSTLVAVLMAALGLIGCAPASDGPGGTSGSGRGGRGSITSQVAGQQGAAGVQAPVVEPEPVDPFEGWTEEQIAEWQRARRDRVRRVFSKVLPPIEEAAERYEEHGSLERRSLFGRDQRDNQESIDRLLDKAVEALELSSLDDVRTELRGLEDQASELERRLARDREARVSAPRSDEVNAIEDAITVTVEEYDARIAQDQETLEGLRRESDELVDRFVDELRAVGVELDREAAEGLLAAVSGDEFIKLCAVFDNVRLVTEQLQELTEQSGENLETARRYYGVYVVLIRIMDRLQLDFVAKVREEQIPRLRELASQARDNIVQAERNLRRDGDPTIGAKNITANRLTIQATEIYVEYLSAQATDVERQNARLQPRLRDAVNTYETVRVASQVAEILRESARDLDTLLNLEVPRLRAFENSELQAEFMRLTEELGGLQ</sequence>
<accession>A0A518BNK9</accession>
<keyword evidence="5" id="KW-1185">Reference proteome</keyword>
<feature type="signal peptide" evidence="3">
    <location>
        <begin position="1"/>
        <end position="26"/>
    </location>
</feature>
<organism evidence="4 5">
    <name type="scientific">Engelhardtia mirabilis</name>
    <dbReference type="NCBI Taxonomy" id="2528011"/>
    <lineage>
        <taxon>Bacteria</taxon>
        <taxon>Pseudomonadati</taxon>
        <taxon>Planctomycetota</taxon>
        <taxon>Planctomycetia</taxon>
        <taxon>Planctomycetia incertae sedis</taxon>
        <taxon>Engelhardtia</taxon>
    </lineage>
</organism>
<protein>
    <submittedName>
        <fullName evidence="4">Uncharacterized protein</fullName>
    </submittedName>
</protein>
<dbReference type="Proteomes" id="UP000316921">
    <property type="component" value="Chromosome"/>
</dbReference>
<keyword evidence="1" id="KW-0175">Coiled coil</keyword>
<gene>
    <name evidence="4" type="ORF">Pla133_36640</name>
</gene>
<proteinExistence type="predicted"/>
<dbReference type="EMBL" id="CP036287">
    <property type="protein sequence ID" value="QDU68565.1"/>
    <property type="molecule type" value="Genomic_DNA"/>
</dbReference>
<dbReference type="KEGG" id="pbap:Pla133_36640"/>
<feature type="region of interest" description="Disordered" evidence="2">
    <location>
        <begin position="29"/>
        <end position="69"/>
    </location>
</feature>
<feature type="chain" id="PRO_5021855412" evidence="3">
    <location>
        <begin position="27"/>
        <end position="441"/>
    </location>
</feature>
<dbReference type="PROSITE" id="PS51257">
    <property type="entry name" value="PROKAR_LIPOPROTEIN"/>
    <property type="match status" value="1"/>
</dbReference>
<evidence type="ECO:0000313" key="5">
    <source>
        <dbReference type="Proteomes" id="UP000316921"/>
    </source>
</evidence>
<dbReference type="AlphaFoldDB" id="A0A518BNK9"/>
<feature type="compositionally biased region" description="Low complexity" evidence="2">
    <location>
        <begin position="43"/>
        <end position="64"/>
    </location>
</feature>
<evidence type="ECO:0000256" key="1">
    <source>
        <dbReference type="SAM" id="Coils"/>
    </source>
</evidence>
<feature type="compositionally biased region" description="Gly residues" evidence="2">
    <location>
        <begin position="29"/>
        <end position="42"/>
    </location>
</feature>
<keyword evidence="3" id="KW-0732">Signal</keyword>
<name>A0A518BNK9_9BACT</name>
<dbReference type="RefSeq" id="WP_145067680.1">
    <property type="nucleotide sequence ID" value="NZ_CP036287.1"/>
</dbReference>
<evidence type="ECO:0000256" key="2">
    <source>
        <dbReference type="SAM" id="MobiDB-lite"/>
    </source>
</evidence>